<accession>A0AAW1PXI6</accession>
<dbReference type="EMBL" id="JALJOR010000008">
    <property type="protein sequence ID" value="KAK9813110.1"/>
    <property type="molecule type" value="Genomic_DNA"/>
</dbReference>
<dbReference type="InterPro" id="IPR044974">
    <property type="entry name" value="Disease_R_plants"/>
</dbReference>
<protein>
    <recommendedName>
        <fullName evidence="1">NB-ARC domain-containing protein</fullName>
    </recommendedName>
</protein>
<sequence length="209" mass="23103">MATARVALVIDDVWTDAQRDALLVQPGAGSRVLVTTRSRWLVEESLGPEWLPPEEIQPLPESSALELFCWHAFGRRDAPPGYEGLADKATNACAGLPLTLTVAGGWFRRTDKLHWNAALRKLRDARPFGGGNNAALWGKLKLSYDALKDEPTVQRMFLDIACFAIGKPAELCTPAWGQDAELDLQNLINRSLMLPMSLATVRYVQDVFT</sequence>
<dbReference type="InterPro" id="IPR027417">
    <property type="entry name" value="P-loop_NTPase"/>
</dbReference>
<evidence type="ECO:0000313" key="3">
    <source>
        <dbReference type="Proteomes" id="UP001489004"/>
    </source>
</evidence>
<reference evidence="2 3" key="1">
    <citation type="journal article" date="2024" name="Nat. Commun.">
        <title>Phylogenomics reveals the evolutionary origins of lichenization in chlorophyte algae.</title>
        <authorList>
            <person name="Puginier C."/>
            <person name="Libourel C."/>
            <person name="Otte J."/>
            <person name="Skaloud P."/>
            <person name="Haon M."/>
            <person name="Grisel S."/>
            <person name="Petersen M."/>
            <person name="Berrin J.G."/>
            <person name="Delaux P.M."/>
            <person name="Dal Grande F."/>
            <person name="Keller J."/>
        </authorList>
    </citation>
    <scope>NUCLEOTIDE SEQUENCE [LARGE SCALE GENOMIC DNA]</scope>
    <source>
        <strain evidence="2 3">SAG 2043</strain>
    </source>
</reference>
<dbReference type="Proteomes" id="UP001489004">
    <property type="component" value="Unassembled WGS sequence"/>
</dbReference>
<proteinExistence type="predicted"/>
<dbReference type="InterPro" id="IPR002182">
    <property type="entry name" value="NB-ARC"/>
</dbReference>
<dbReference type="Gene3D" id="1.10.8.430">
    <property type="entry name" value="Helical domain of apoptotic protease-activating factors"/>
    <property type="match status" value="1"/>
</dbReference>
<organism evidence="2 3">
    <name type="scientific">[Myrmecia] bisecta</name>
    <dbReference type="NCBI Taxonomy" id="41462"/>
    <lineage>
        <taxon>Eukaryota</taxon>
        <taxon>Viridiplantae</taxon>
        <taxon>Chlorophyta</taxon>
        <taxon>core chlorophytes</taxon>
        <taxon>Trebouxiophyceae</taxon>
        <taxon>Trebouxiales</taxon>
        <taxon>Trebouxiaceae</taxon>
        <taxon>Myrmecia</taxon>
    </lineage>
</organism>
<dbReference type="InterPro" id="IPR042197">
    <property type="entry name" value="Apaf_helical"/>
</dbReference>
<name>A0AAW1PXI6_9CHLO</name>
<dbReference type="Gene3D" id="3.40.50.300">
    <property type="entry name" value="P-loop containing nucleotide triphosphate hydrolases"/>
    <property type="match status" value="1"/>
</dbReference>
<dbReference type="GO" id="GO:0006952">
    <property type="term" value="P:defense response"/>
    <property type="evidence" value="ECO:0007669"/>
    <property type="project" value="InterPro"/>
</dbReference>
<keyword evidence="3" id="KW-1185">Reference proteome</keyword>
<evidence type="ECO:0000259" key="1">
    <source>
        <dbReference type="Pfam" id="PF00931"/>
    </source>
</evidence>
<evidence type="ECO:0000313" key="2">
    <source>
        <dbReference type="EMBL" id="KAK9813110.1"/>
    </source>
</evidence>
<dbReference type="AlphaFoldDB" id="A0AAW1PXI6"/>
<dbReference type="GO" id="GO:0043531">
    <property type="term" value="F:ADP binding"/>
    <property type="evidence" value="ECO:0007669"/>
    <property type="project" value="InterPro"/>
</dbReference>
<dbReference type="PANTHER" id="PTHR11017:SF385">
    <property type="entry name" value="DISEASE RESISTANCE PROTEIN (TIR-NBS-LRR CLASS)-RELATED"/>
    <property type="match status" value="1"/>
</dbReference>
<dbReference type="Pfam" id="PF00931">
    <property type="entry name" value="NB-ARC"/>
    <property type="match status" value="1"/>
</dbReference>
<comment type="caution">
    <text evidence="2">The sequence shown here is derived from an EMBL/GenBank/DDBJ whole genome shotgun (WGS) entry which is preliminary data.</text>
</comment>
<gene>
    <name evidence="2" type="ORF">WJX72_009191</name>
</gene>
<dbReference type="SUPFAM" id="SSF52540">
    <property type="entry name" value="P-loop containing nucleoside triphosphate hydrolases"/>
    <property type="match status" value="1"/>
</dbReference>
<feature type="domain" description="NB-ARC" evidence="1">
    <location>
        <begin position="2"/>
        <end position="76"/>
    </location>
</feature>
<dbReference type="PANTHER" id="PTHR11017">
    <property type="entry name" value="LEUCINE-RICH REPEAT-CONTAINING PROTEIN"/>
    <property type="match status" value="1"/>
</dbReference>